<dbReference type="EMBL" id="CCYD01003101">
    <property type="protein sequence ID" value="CEG49912.1"/>
    <property type="molecule type" value="Genomic_DNA"/>
</dbReference>
<protein>
    <submittedName>
        <fullName evidence="1">Uncharacterized protein</fullName>
    </submittedName>
</protein>
<dbReference type="AlphaFoldDB" id="A0A0P1B559"/>
<name>A0A0P1B559_PLAHL</name>
<accession>A0A0P1B559</accession>
<sequence length="54" mass="6154">MLVNSTVAWFGRILSQLKFLMNRQCPTELIQFPVFSCFEALLLLHAQNEIDGLG</sequence>
<keyword evidence="2" id="KW-1185">Reference proteome</keyword>
<dbReference type="RefSeq" id="XP_024586281.1">
    <property type="nucleotide sequence ID" value="XM_024721153.1"/>
</dbReference>
<dbReference type="GeneID" id="36402703"/>
<evidence type="ECO:0000313" key="1">
    <source>
        <dbReference type="EMBL" id="CEG49912.1"/>
    </source>
</evidence>
<dbReference type="Proteomes" id="UP000054928">
    <property type="component" value="Unassembled WGS sequence"/>
</dbReference>
<reference evidence="2" key="1">
    <citation type="submission" date="2014-09" db="EMBL/GenBank/DDBJ databases">
        <authorList>
            <person name="Sharma Rahul"/>
            <person name="Thines Marco"/>
        </authorList>
    </citation>
    <scope>NUCLEOTIDE SEQUENCE [LARGE SCALE GENOMIC DNA]</scope>
</reference>
<evidence type="ECO:0000313" key="2">
    <source>
        <dbReference type="Proteomes" id="UP000054928"/>
    </source>
</evidence>
<organism evidence="1 2">
    <name type="scientific">Plasmopara halstedii</name>
    <name type="common">Downy mildew of sunflower</name>
    <dbReference type="NCBI Taxonomy" id="4781"/>
    <lineage>
        <taxon>Eukaryota</taxon>
        <taxon>Sar</taxon>
        <taxon>Stramenopiles</taxon>
        <taxon>Oomycota</taxon>
        <taxon>Peronosporomycetes</taxon>
        <taxon>Peronosporales</taxon>
        <taxon>Peronosporaceae</taxon>
        <taxon>Plasmopara</taxon>
    </lineage>
</organism>
<proteinExistence type="predicted"/>